<dbReference type="GO" id="GO:0004674">
    <property type="term" value="F:protein serine/threonine kinase activity"/>
    <property type="evidence" value="ECO:0007669"/>
    <property type="project" value="UniProtKB-KW"/>
</dbReference>
<protein>
    <submittedName>
        <fullName evidence="5">Serine/threonine protein kinase</fullName>
    </submittedName>
</protein>
<evidence type="ECO:0000313" key="6">
    <source>
        <dbReference type="Proteomes" id="UP001464891"/>
    </source>
</evidence>
<sequence length="467" mass="52636">MLQADQVLQERYQLKQKLRQNAGRQTWLAEDLQVAPPEPVIIKLLTFGGDMQWDDLKLFEREAQVLKQLNHPRIPKYRDSFSIDDRTLWFGLVQSYIPGGSLKDLLTQGKKFTETEVRKIAVSVLQILIHLHKLNPPVLHRDIKPSNLIWGEDQNIYLVDFGAVQDRAAAEGATFTVVGTYGYAPMEQFGGRTVPASDLYALGATLVHLLTSVAPADLPQSDLTIEFRDRTNASSHLVSWIEKLVEPSLKRRFSQAQQALEALESGTLTHTANLKSHSSTLSHIANSKSHPPVGTRVKVQRSRHELVITIPPKKQPFWKAPRAEAQDFAIIFIGFSLVSLLAVFGSSFFPASIGFSFFAVSISFVYAAFFCFYLIRVYTHQRIVINQNQFSVQIFVLNDCIGQRQGSSKDILDVFQSVQVARDDRVGKEIITIQTSTQCYSFGLGLSAMECLWIAQEIRSWLALERQ</sequence>
<dbReference type="Gene3D" id="1.10.510.10">
    <property type="entry name" value="Transferase(Phosphotransferase) domain 1"/>
    <property type="match status" value="1"/>
</dbReference>
<dbReference type="SUPFAM" id="SSF56112">
    <property type="entry name" value="Protein kinase-like (PK-like)"/>
    <property type="match status" value="1"/>
</dbReference>
<organism evidence="5 6">
    <name type="scientific">Trichocoleus desertorum GB2-A4</name>
    <dbReference type="NCBI Taxonomy" id="2933944"/>
    <lineage>
        <taxon>Bacteria</taxon>
        <taxon>Bacillati</taxon>
        <taxon>Cyanobacteriota</taxon>
        <taxon>Cyanophyceae</taxon>
        <taxon>Leptolyngbyales</taxon>
        <taxon>Trichocoleusaceae</taxon>
        <taxon>Trichocoleus</taxon>
    </lineage>
</organism>
<evidence type="ECO:0000256" key="2">
    <source>
        <dbReference type="ARBA" id="ARBA00022840"/>
    </source>
</evidence>
<evidence type="ECO:0000256" key="1">
    <source>
        <dbReference type="ARBA" id="ARBA00022741"/>
    </source>
</evidence>
<reference evidence="5 6" key="1">
    <citation type="submission" date="2022-04" db="EMBL/GenBank/DDBJ databases">
        <title>Positive selection, recombination, and allopatry shape intraspecific diversity of widespread and dominant cyanobacteria.</title>
        <authorList>
            <person name="Wei J."/>
            <person name="Shu W."/>
            <person name="Hu C."/>
        </authorList>
    </citation>
    <scope>NUCLEOTIDE SEQUENCE [LARGE SCALE GENOMIC DNA]</scope>
    <source>
        <strain evidence="5 6">GB2-A4</strain>
    </source>
</reference>
<dbReference type="Proteomes" id="UP001464891">
    <property type="component" value="Unassembled WGS sequence"/>
</dbReference>
<keyword evidence="3" id="KW-0472">Membrane</keyword>
<keyword evidence="1" id="KW-0547">Nucleotide-binding</keyword>
<dbReference type="PANTHER" id="PTHR24363">
    <property type="entry name" value="SERINE/THREONINE PROTEIN KINASE"/>
    <property type="match status" value="1"/>
</dbReference>
<keyword evidence="3" id="KW-1133">Transmembrane helix</keyword>
<comment type="caution">
    <text evidence="5">The sequence shown here is derived from an EMBL/GenBank/DDBJ whole genome shotgun (WGS) entry which is preliminary data.</text>
</comment>
<dbReference type="CDD" id="cd14014">
    <property type="entry name" value="STKc_PknB_like"/>
    <property type="match status" value="1"/>
</dbReference>
<accession>A0ABV0J2W2</accession>
<keyword evidence="6" id="KW-1185">Reference proteome</keyword>
<keyword evidence="5" id="KW-0723">Serine/threonine-protein kinase</keyword>
<proteinExistence type="predicted"/>
<dbReference type="PANTHER" id="PTHR24363:SF7">
    <property type="entry name" value="SERINE_THREONINE-PROTEIN KINASE-LIKE PROTEIN E"/>
    <property type="match status" value="1"/>
</dbReference>
<keyword evidence="2" id="KW-0067">ATP-binding</keyword>
<dbReference type="Pfam" id="PF00069">
    <property type="entry name" value="Pkinase"/>
    <property type="match status" value="1"/>
</dbReference>
<gene>
    <name evidence="5" type="ORF">NC998_03220</name>
</gene>
<evidence type="ECO:0000313" key="5">
    <source>
        <dbReference type="EMBL" id="MEP0816103.1"/>
    </source>
</evidence>
<keyword evidence="5" id="KW-0808">Transferase</keyword>
<dbReference type="Gene3D" id="3.30.200.20">
    <property type="entry name" value="Phosphorylase Kinase, domain 1"/>
    <property type="match status" value="1"/>
</dbReference>
<evidence type="ECO:0000259" key="4">
    <source>
        <dbReference type="PROSITE" id="PS50011"/>
    </source>
</evidence>
<dbReference type="InterPro" id="IPR000719">
    <property type="entry name" value="Prot_kinase_dom"/>
</dbReference>
<evidence type="ECO:0000256" key="3">
    <source>
        <dbReference type="SAM" id="Phobius"/>
    </source>
</evidence>
<name>A0ABV0J2W2_9CYAN</name>
<feature type="domain" description="Protein kinase" evidence="4">
    <location>
        <begin position="12"/>
        <end position="268"/>
    </location>
</feature>
<dbReference type="InterPro" id="IPR011009">
    <property type="entry name" value="Kinase-like_dom_sf"/>
</dbReference>
<feature type="transmembrane region" description="Helical" evidence="3">
    <location>
        <begin position="328"/>
        <end position="349"/>
    </location>
</feature>
<dbReference type="SMART" id="SM00220">
    <property type="entry name" value="S_TKc"/>
    <property type="match status" value="1"/>
</dbReference>
<keyword evidence="3" id="KW-0812">Transmembrane</keyword>
<dbReference type="PROSITE" id="PS50011">
    <property type="entry name" value="PROTEIN_KINASE_DOM"/>
    <property type="match status" value="1"/>
</dbReference>
<keyword evidence="5" id="KW-0418">Kinase</keyword>
<feature type="transmembrane region" description="Helical" evidence="3">
    <location>
        <begin position="355"/>
        <end position="375"/>
    </location>
</feature>
<dbReference type="EMBL" id="JAMPKM010000001">
    <property type="protein sequence ID" value="MEP0816103.1"/>
    <property type="molecule type" value="Genomic_DNA"/>
</dbReference>
<dbReference type="RefSeq" id="WP_190431796.1">
    <property type="nucleotide sequence ID" value="NZ_JAMPKM010000001.1"/>
</dbReference>